<evidence type="ECO:0000313" key="2">
    <source>
        <dbReference type="EMBL" id="TRM56309.1"/>
    </source>
</evidence>
<dbReference type="Proteomes" id="UP000320762">
    <property type="component" value="Unassembled WGS sequence"/>
</dbReference>
<comment type="caution">
    <text evidence="1">The sequence shown here is derived from an EMBL/GenBank/DDBJ whole genome shotgun (WGS) entry which is preliminary data.</text>
</comment>
<sequence length="170" mass="18827">MIILDLLKKVALSIWTATGRPVAALRGERSATWHPQPQASFTLGPSAVSLRDALGHARLRVQSGSARPSHCHDTHRPRANWRLHGIARAVSSSSMLTLQRSSVALSRVCLVVNVLSLPLWRGPPYMPQVHAPVHRHAGVRLSRNLMKMSDAFAERVHECVVFRICGDIRD</sequence>
<evidence type="ECO:0000313" key="1">
    <source>
        <dbReference type="EMBL" id="TRM56301.1"/>
    </source>
</evidence>
<evidence type="ECO:0000313" key="3">
    <source>
        <dbReference type="Proteomes" id="UP000320762"/>
    </source>
</evidence>
<gene>
    <name evidence="1" type="ORF">BD626DRAFT_519827</name>
    <name evidence="2" type="ORF">BD626DRAFT_519848</name>
</gene>
<keyword evidence="3" id="KW-1185">Reference proteome</keyword>
<accession>A0A550BUR9</accession>
<dbReference type="EMBL" id="VDMD01000073">
    <property type="protein sequence ID" value="TRM56309.1"/>
    <property type="molecule type" value="Genomic_DNA"/>
</dbReference>
<reference evidence="1" key="2">
    <citation type="submission" date="2019-06" db="EMBL/GenBank/DDBJ databases">
        <authorList>
            <consortium name="DOE Joint Genome Institute"/>
            <person name="Ahrendt S.R."/>
            <person name="Cantor M.N."/>
            <person name="Hua S.X."/>
        </authorList>
    </citation>
    <scope>NUCLEOTIDE SEQUENCE</scope>
    <source>
        <strain evidence="1">NL-1724</strain>
    </source>
</reference>
<organism evidence="1 3">
    <name type="scientific">Schizophyllum amplum</name>
    <dbReference type="NCBI Taxonomy" id="97359"/>
    <lineage>
        <taxon>Eukaryota</taxon>
        <taxon>Fungi</taxon>
        <taxon>Dikarya</taxon>
        <taxon>Basidiomycota</taxon>
        <taxon>Agaricomycotina</taxon>
        <taxon>Agaricomycetes</taxon>
        <taxon>Agaricomycetidae</taxon>
        <taxon>Agaricales</taxon>
        <taxon>Schizophyllaceae</taxon>
        <taxon>Schizophyllum</taxon>
    </lineage>
</organism>
<name>A0A550BUR9_9AGAR</name>
<protein>
    <submittedName>
        <fullName evidence="1">Uncharacterized protein</fullName>
    </submittedName>
</protein>
<dbReference type="EMBL" id="VDMD01000073">
    <property type="protein sequence ID" value="TRM56301.1"/>
    <property type="molecule type" value="Genomic_DNA"/>
</dbReference>
<dbReference type="AlphaFoldDB" id="A0A550BUR9"/>
<reference evidence="1 3" key="1">
    <citation type="journal article" date="2019" name="New Phytol.">
        <title>Comparative genomics reveals unique wood-decay strategies and fruiting body development in the Schizophyllaceae.</title>
        <authorList>
            <person name="Almasi E."/>
            <person name="Sahu N."/>
            <person name="Krizsan K."/>
            <person name="Balint B."/>
            <person name="Kovacs G.M."/>
            <person name="Kiss B."/>
            <person name="Cseklye J."/>
            <person name="Drula E."/>
            <person name="Henrissat B."/>
            <person name="Nagy I."/>
            <person name="Chovatia M."/>
            <person name="Adam C."/>
            <person name="LaButti K."/>
            <person name="Lipzen A."/>
            <person name="Riley R."/>
            <person name="Grigoriev I.V."/>
            <person name="Nagy L.G."/>
        </authorList>
    </citation>
    <scope>NUCLEOTIDE SEQUENCE [LARGE SCALE GENOMIC DNA]</scope>
    <source>
        <strain evidence="1 3">NL-1724</strain>
    </source>
</reference>
<proteinExistence type="predicted"/>